<evidence type="ECO:0000256" key="1">
    <source>
        <dbReference type="SAM" id="MobiDB-lite"/>
    </source>
</evidence>
<evidence type="ECO:0000313" key="2">
    <source>
        <dbReference type="EMBL" id="KAF8788779.1"/>
    </source>
</evidence>
<proteinExistence type="predicted"/>
<evidence type="ECO:0000313" key="3">
    <source>
        <dbReference type="Proteomes" id="UP000807504"/>
    </source>
</evidence>
<organism evidence="2 3">
    <name type="scientific">Argiope bruennichi</name>
    <name type="common">Wasp spider</name>
    <name type="synonym">Aranea bruennichi</name>
    <dbReference type="NCBI Taxonomy" id="94029"/>
    <lineage>
        <taxon>Eukaryota</taxon>
        <taxon>Metazoa</taxon>
        <taxon>Ecdysozoa</taxon>
        <taxon>Arthropoda</taxon>
        <taxon>Chelicerata</taxon>
        <taxon>Arachnida</taxon>
        <taxon>Araneae</taxon>
        <taxon>Araneomorphae</taxon>
        <taxon>Entelegynae</taxon>
        <taxon>Araneoidea</taxon>
        <taxon>Araneidae</taxon>
        <taxon>Argiope</taxon>
    </lineage>
</organism>
<gene>
    <name evidence="2" type="ORF">HNY73_006785</name>
</gene>
<dbReference type="Proteomes" id="UP000807504">
    <property type="component" value="Unassembled WGS sequence"/>
</dbReference>
<keyword evidence="3" id="KW-1185">Reference proteome</keyword>
<dbReference type="AlphaFoldDB" id="A0A8T0FH30"/>
<sequence length="182" mass="19797">MGNTLHQISSLPAQGPENERKASEIGAGAMLETKDAATDEEIGKNVGQLLSLSAIRCQDFLKKRTIILSVDRESQRNCTFNTMPIGWQYSLGNCHENLREKTDSKEVHEKSTGGKLATDGTKPIIADAARFLRLTVTASTGAERSNYAINLQNGQERYCGFKWPSVLHVVSHESSDSGDGGS</sequence>
<feature type="compositionally biased region" description="Polar residues" evidence="1">
    <location>
        <begin position="1"/>
        <end position="12"/>
    </location>
</feature>
<reference evidence="2" key="1">
    <citation type="journal article" date="2020" name="bioRxiv">
        <title>Chromosome-level reference genome of the European wasp spider Argiope bruennichi: a resource for studies on range expansion and evolutionary adaptation.</title>
        <authorList>
            <person name="Sheffer M.M."/>
            <person name="Hoppe A."/>
            <person name="Krehenwinkel H."/>
            <person name="Uhl G."/>
            <person name="Kuss A.W."/>
            <person name="Jensen L."/>
            <person name="Jensen C."/>
            <person name="Gillespie R.G."/>
            <person name="Hoff K.J."/>
            <person name="Prost S."/>
        </authorList>
    </citation>
    <scope>NUCLEOTIDE SEQUENCE</scope>
</reference>
<accession>A0A8T0FH30</accession>
<name>A0A8T0FH30_ARGBR</name>
<reference evidence="2" key="2">
    <citation type="submission" date="2020-06" db="EMBL/GenBank/DDBJ databases">
        <authorList>
            <person name="Sheffer M."/>
        </authorList>
    </citation>
    <scope>NUCLEOTIDE SEQUENCE</scope>
</reference>
<comment type="caution">
    <text evidence="2">The sequence shown here is derived from an EMBL/GenBank/DDBJ whole genome shotgun (WGS) entry which is preliminary data.</text>
</comment>
<protein>
    <submittedName>
        <fullName evidence="2">Uncharacterized protein</fullName>
    </submittedName>
</protein>
<dbReference type="EMBL" id="JABXBU010000012">
    <property type="protein sequence ID" value="KAF8788779.1"/>
    <property type="molecule type" value="Genomic_DNA"/>
</dbReference>
<feature type="region of interest" description="Disordered" evidence="1">
    <location>
        <begin position="1"/>
        <end position="22"/>
    </location>
</feature>